<evidence type="ECO:0000313" key="2">
    <source>
        <dbReference type="Proteomes" id="UP000232133"/>
    </source>
</evidence>
<name>A0A2H4U5J1_METSM</name>
<protein>
    <submittedName>
        <fullName evidence="1">Uncharacterized protein</fullName>
    </submittedName>
</protein>
<dbReference type="AlphaFoldDB" id="A0A2H4U5J1"/>
<sequence>MSIEECKQIILDNFRSIKLEKDYAQLQLSLFQVEELISHYEKLIDLQEEIQSKHYQAIKHMEDIDLIEDYDYVKWHQKRESEALSWKHELEILSEYKRQINKILQDIEDGTAAKTLKEDEKEFN</sequence>
<evidence type="ECO:0000313" key="1">
    <source>
        <dbReference type="EMBL" id="ATZ59387.1"/>
    </source>
</evidence>
<proteinExistence type="predicted"/>
<gene>
    <name evidence="1" type="ORF">BK798_02665</name>
</gene>
<accession>A0A2H4U5J1</accession>
<dbReference type="Proteomes" id="UP000232133">
    <property type="component" value="Chromosome"/>
</dbReference>
<reference evidence="1 2" key="1">
    <citation type="submission" date="2016-10" db="EMBL/GenBank/DDBJ databases">
        <authorList>
            <person name="Varghese N."/>
        </authorList>
    </citation>
    <scope>NUCLEOTIDE SEQUENCE [LARGE SCALE GENOMIC DNA]</scope>
    <source>
        <strain evidence="1 2">KB11</strain>
    </source>
</reference>
<dbReference type="EMBL" id="CP017803">
    <property type="protein sequence ID" value="ATZ59387.1"/>
    <property type="molecule type" value="Genomic_DNA"/>
</dbReference>
<organism evidence="1 2">
    <name type="scientific">Methanobrevibacter smithii</name>
    <dbReference type="NCBI Taxonomy" id="2173"/>
    <lineage>
        <taxon>Archaea</taxon>
        <taxon>Methanobacteriati</taxon>
        <taxon>Methanobacteriota</taxon>
        <taxon>Methanomada group</taxon>
        <taxon>Methanobacteria</taxon>
        <taxon>Methanobacteriales</taxon>
        <taxon>Methanobacteriaceae</taxon>
        <taxon>Methanobrevibacter</taxon>
    </lineage>
</organism>